<evidence type="ECO:0000313" key="5">
    <source>
        <dbReference type="Proteomes" id="UP001311915"/>
    </source>
</evidence>
<dbReference type="PANTHER" id="PTHR27005:SF311">
    <property type="entry name" value="NON-FUNCTIONAL PSEUDOKINASE ZED1-LIKE"/>
    <property type="match status" value="1"/>
</dbReference>
<dbReference type="SUPFAM" id="SSF56112">
    <property type="entry name" value="Protein kinase-like (PK-like)"/>
    <property type="match status" value="1"/>
</dbReference>
<keyword evidence="5" id="KW-1185">Reference proteome</keyword>
<dbReference type="InterPro" id="IPR000719">
    <property type="entry name" value="Prot_kinase_dom"/>
</dbReference>
<evidence type="ECO:0000259" key="3">
    <source>
        <dbReference type="PROSITE" id="PS50011"/>
    </source>
</evidence>
<dbReference type="PROSITE" id="PS50011">
    <property type="entry name" value="PROTEIN_KINASE_DOM"/>
    <property type="match status" value="1"/>
</dbReference>
<reference evidence="4 5" key="1">
    <citation type="submission" date="2023-10" db="EMBL/GenBank/DDBJ databases">
        <title>Genome-Wide Identification Analysis in wild type Solanum Pinnatisectum Reveals Some Genes Defensing Phytophthora Infestans.</title>
        <authorList>
            <person name="Sun C."/>
        </authorList>
    </citation>
    <scope>NUCLEOTIDE SEQUENCE [LARGE SCALE GENOMIC DNA]</scope>
    <source>
        <strain evidence="4">LQN</strain>
        <tissue evidence="4">Leaf</tissue>
    </source>
</reference>
<accession>A0AAV9KZJ2</accession>
<dbReference type="Pfam" id="PF00069">
    <property type="entry name" value="Pkinase"/>
    <property type="match status" value="1"/>
</dbReference>
<proteinExistence type="predicted"/>
<feature type="domain" description="Protein kinase" evidence="3">
    <location>
        <begin position="61"/>
        <end position="348"/>
    </location>
</feature>
<dbReference type="Gene3D" id="3.30.200.20">
    <property type="entry name" value="Phosphorylase Kinase, domain 1"/>
    <property type="match status" value="1"/>
</dbReference>
<dbReference type="GO" id="GO:0007166">
    <property type="term" value="P:cell surface receptor signaling pathway"/>
    <property type="evidence" value="ECO:0007669"/>
    <property type="project" value="InterPro"/>
</dbReference>
<dbReference type="EMBL" id="JAWPEI010000008">
    <property type="protein sequence ID" value="KAK4718764.1"/>
    <property type="molecule type" value="Genomic_DNA"/>
</dbReference>
<dbReference type="Gene3D" id="1.10.510.10">
    <property type="entry name" value="Transferase(Phosphotransferase) domain 1"/>
    <property type="match status" value="1"/>
</dbReference>
<dbReference type="Proteomes" id="UP001311915">
    <property type="component" value="Unassembled WGS sequence"/>
</dbReference>
<sequence>MPIFSGLTWKTLFSSASAERRKKEHDCYLKNGSCVLEELLALCDGNCRIPIHYFSAIEIENAIKHSKSRIDLSDVYITGSLENRLILVRFNRCRFNNIHRDIAITAQMSHLKNVLRLVGCCLEFEEPVMVYEYVEGISLSYLLFRKSNHDDQTRKSLLSWGNRLRIANEVASAIVFLHTEFTTPIIYKDLNPSNVIIDENRGVAKILDFSLSISLPPGKLEVVKDIITSRNGFLAPEYAISGIVTQKADVYNFGVVLLQLLTGEKMSTLNIEDREYIMYHADSDFKMVDIEEIRVMDIADSAILEEHGIEIRQQLEDCWDLVKKCTKSRREERPYMIEIAKELRRIHN</sequence>
<dbReference type="PANTHER" id="PTHR27005">
    <property type="entry name" value="WALL-ASSOCIATED RECEPTOR KINASE-LIKE 21"/>
    <property type="match status" value="1"/>
</dbReference>
<evidence type="ECO:0000256" key="2">
    <source>
        <dbReference type="ARBA" id="ARBA00022840"/>
    </source>
</evidence>
<dbReference type="GO" id="GO:0005524">
    <property type="term" value="F:ATP binding"/>
    <property type="evidence" value="ECO:0007669"/>
    <property type="project" value="UniProtKB-KW"/>
</dbReference>
<dbReference type="InterPro" id="IPR011009">
    <property type="entry name" value="Kinase-like_dom_sf"/>
</dbReference>
<dbReference type="GO" id="GO:0005886">
    <property type="term" value="C:plasma membrane"/>
    <property type="evidence" value="ECO:0007669"/>
    <property type="project" value="TreeGrafter"/>
</dbReference>
<name>A0AAV9KZJ2_9SOLN</name>
<keyword evidence="2" id="KW-0067">ATP-binding</keyword>
<evidence type="ECO:0000256" key="1">
    <source>
        <dbReference type="ARBA" id="ARBA00022741"/>
    </source>
</evidence>
<dbReference type="GO" id="GO:0004674">
    <property type="term" value="F:protein serine/threonine kinase activity"/>
    <property type="evidence" value="ECO:0007669"/>
    <property type="project" value="TreeGrafter"/>
</dbReference>
<protein>
    <recommendedName>
        <fullName evidence="3">Protein kinase domain-containing protein</fullName>
    </recommendedName>
</protein>
<dbReference type="AlphaFoldDB" id="A0AAV9KZJ2"/>
<keyword evidence="1" id="KW-0547">Nucleotide-binding</keyword>
<dbReference type="InterPro" id="IPR045274">
    <property type="entry name" value="WAK-like"/>
</dbReference>
<gene>
    <name evidence="4" type="ORF">R3W88_017102</name>
</gene>
<evidence type="ECO:0000313" key="4">
    <source>
        <dbReference type="EMBL" id="KAK4718764.1"/>
    </source>
</evidence>
<organism evidence="4 5">
    <name type="scientific">Solanum pinnatisectum</name>
    <name type="common">tansyleaf nightshade</name>
    <dbReference type="NCBI Taxonomy" id="50273"/>
    <lineage>
        <taxon>Eukaryota</taxon>
        <taxon>Viridiplantae</taxon>
        <taxon>Streptophyta</taxon>
        <taxon>Embryophyta</taxon>
        <taxon>Tracheophyta</taxon>
        <taxon>Spermatophyta</taxon>
        <taxon>Magnoliopsida</taxon>
        <taxon>eudicotyledons</taxon>
        <taxon>Gunneridae</taxon>
        <taxon>Pentapetalae</taxon>
        <taxon>asterids</taxon>
        <taxon>lamiids</taxon>
        <taxon>Solanales</taxon>
        <taxon>Solanaceae</taxon>
        <taxon>Solanoideae</taxon>
        <taxon>Solaneae</taxon>
        <taxon>Solanum</taxon>
    </lineage>
</organism>
<comment type="caution">
    <text evidence="4">The sequence shown here is derived from an EMBL/GenBank/DDBJ whole genome shotgun (WGS) entry which is preliminary data.</text>
</comment>